<name>B2HGD0_MYCMM</name>
<gene>
    <name evidence="1" type="ordered locus">MMAR_1464</name>
</gene>
<dbReference type="AlphaFoldDB" id="B2HGD0"/>
<reference evidence="1 2" key="1">
    <citation type="journal article" date="2008" name="Genome Res.">
        <title>Insights from the complete genome sequence of Mycobacterium marinum on the evolution of Mycobacterium tuberculosis.</title>
        <authorList>
            <person name="Stinear T.P."/>
            <person name="Seemann T."/>
            <person name="Harrison P.F."/>
            <person name="Jenkin G.A."/>
            <person name="Davies J.K."/>
            <person name="Johnson P.D."/>
            <person name="Abdellah Z."/>
            <person name="Arrowsmith C."/>
            <person name="Chillingworth T."/>
            <person name="Churcher C."/>
            <person name="Clarke K."/>
            <person name="Cronin A."/>
            <person name="Davis P."/>
            <person name="Goodhead I."/>
            <person name="Holroyd N."/>
            <person name="Jagels K."/>
            <person name="Lord A."/>
            <person name="Moule S."/>
            <person name="Mungall K."/>
            <person name="Norbertczak H."/>
            <person name="Quail M.A."/>
            <person name="Rabbinowitsch E."/>
            <person name="Walker D."/>
            <person name="White B."/>
            <person name="Whitehead S."/>
            <person name="Small P.L."/>
            <person name="Brosch R."/>
            <person name="Ramakrishnan L."/>
            <person name="Fischbach M.A."/>
            <person name="Parkhill J."/>
            <person name="Cole S.T."/>
        </authorList>
    </citation>
    <scope>NUCLEOTIDE SEQUENCE [LARGE SCALE GENOMIC DNA]</scope>
    <source>
        <strain evidence="2">ATCC BAA-535 / M</strain>
    </source>
</reference>
<sequence length="139" mass="15371">MRLFAPNRRRTPRYAPVAGRAGTAQCGFAGRVLAIAIARDWRGRTAPDLARPWRDQENGLGLTRRSESGFDQGIDQILTRRNAHRTPADLLVGLNITPMMARKPKVSGSSQHARMNRSGIVVEGPRTAFFSSSLYPDRA</sequence>
<dbReference type="Proteomes" id="UP000001190">
    <property type="component" value="Chromosome"/>
</dbReference>
<organism evidence="1 2">
    <name type="scientific">Mycobacterium marinum (strain ATCC BAA-535 / M)</name>
    <dbReference type="NCBI Taxonomy" id="216594"/>
    <lineage>
        <taxon>Bacteria</taxon>
        <taxon>Bacillati</taxon>
        <taxon>Actinomycetota</taxon>
        <taxon>Actinomycetes</taxon>
        <taxon>Mycobacteriales</taxon>
        <taxon>Mycobacteriaceae</taxon>
        <taxon>Mycobacterium</taxon>
        <taxon>Mycobacterium ulcerans group</taxon>
    </lineage>
</organism>
<keyword evidence="2" id="KW-1185">Reference proteome</keyword>
<protein>
    <submittedName>
        <fullName evidence="1">Uncharacterized protein</fullName>
    </submittedName>
</protein>
<evidence type="ECO:0000313" key="1">
    <source>
        <dbReference type="EMBL" id="ACC39916.1"/>
    </source>
</evidence>
<dbReference type="KEGG" id="mmi:MMAR_1464"/>
<dbReference type="EMBL" id="CP000854">
    <property type="protein sequence ID" value="ACC39916.1"/>
    <property type="molecule type" value="Genomic_DNA"/>
</dbReference>
<accession>B2HGD0</accession>
<proteinExistence type="predicted"/>
<evidence type="ECO:0000313" key="2">
    <source>
        <dbReference type="Proteomes" id="UP000001190"/>
    </source>
</evidence>
<dbReference type="HOGENOM" id="CLU_1842914_0_0_11"/>